<protein>
    <recommendedName>
        <fullName evidence="3">NmrA-like family domain-containing protein 1</fullName>
    </recommendedName>
</protein>
<dbReference type="PANTHER" id="PTHR42748">
    <property type="entry name" value="NITROGEN METABOLITE REPRESSION PROTEIN NMRA FAMILY MEMBER"/>
    <property type="match status" value="1"/>
</dbReference>
<dbReference type="EMBL" id="NEDP02000854">
    <property type="protein sequence ID" value="OWF54885.1"/>
    <property type="molecule type" value="Genomic_DNA"/>
</dbReference>
<keyword evidence="2" id="KW-0521">NADP</keyword>
<feature type="domain" description="NmrA-like" evidence="4">
    <location>
        <begin position="31"/>
        <end position="302"/>
    </location>
</feature>
<dbReference type="OrthoDB" id="300709at2759"/>
<evidence type="ECO:0000256" key="2">
    <source>
        <dbReference type="ARBA" id="ARBA00022857"/>
    </source>
</evidence>
<evidence type="ECO:0000313" key="5">
    <source>
        <dbReference type="EMBL" id="OWF54885.1"/>
    </source>
</evidence>
<dbReference type="Pfam" id="PF05368">
    <property type="entry name" value="NmrA"/>
    <property type="match status" value="1"/>
</dbReference>
<evidence type="ECO:0000256" key="3">
    <source>
        <dbReference type="ARBA" id="ARBA00040296"/>
    </source>
</evidence>
<dbReference type="SUPFAM" id="SSF51735">
    <property type="entry name" value="NAD(P)-binding Rossmann-fold domains"/>
    <property type="match status" value="1"/>
</dbReference>
<accession>A0A210R1X1</accession>
<dbReference type="Gene3D" id="3.40.50.720">
    <property type="entry name" value="NAD(P)-binding Rossmann-like Domain"/>
    <property type="match status" value="1"/>
</dbReference>
<keyword evidence="6" id="KW-1185">Reference proteome</keyword>
<gene>
    <name evidence="5" type="ORF">KP79_PYT23821</name>
</gene>
<proteinExistence type="inferred from homology"/>
<dbReference type="InterPro" id="IPR008030">
    <property type="entry name" value="NmrA-like"/>
</dbReference>
<organism evidence="5 6">
    <name type="scientific">Mizuhopecten yessoensis</name>
    <name type="common">Japanese scallop</name>
    <name type="synonym">Patinopecten yessoensis</name>
    <dbReference type="NCBI Taxonomy" id="6573"/>
    <lineage>
        <taxon>Eukaryota</taxon>
        <taxon>Metazoa</taxon>
        <taxon>Spiralia</taxon>
        <taxon>Lophotrochozoa</taxon>
        <taxon>Mollusca</taxon>
        <taxon>Bivalvia</taxon>
        <taxon>Autobranchia</taxon>
        <taxon>Pteriomorphia</taxon>
        <taxon>Pectinida</taxon>
        <taxon>Pectinoidea</taxon>
        <taxon>Pectinidae</taxon>
        <taxon>Mizuhopecten</taxon>
    </lineage>
</organism>
<dbReference type="InterPro" id="IPR036291">
    <property type="entry name" value="NAD(P)-bd_dom_sf"/>
</dbReference>
<reference evidence="5 6" key="1">
    <citation type="journal article" date="2017" name="Nat. Ecol. Evol.">
        <title>Scallop genome provides insights into evolution of bilaterian karyotype and development.</title>
        <authorList>
            <person name="Wang S."/>
            <person name="Zhang J."/>
            <person name="Jiao W."/>
            <person name="Li J."/>
            <person name="Xun X."/>
            <person name="Sun Y."/>
            <person name="Guo X."/>
            <person name="Huan P."/>
            <person name="Dong B."/>
            <person name="Zhang L."/>
            <person name="Hu X."/>
            <person name="Sun X."/>
            <person name="Wang J."/>
            <person name="Zhao C."/>
            <person name="Wang Y."/>
            <person name="Wang D."/>
            <person name="Huang X."/>
            <person name="Wang R."/>
            <person name="Lv J."/>
            <person name="Li Y."/>
            <person name="Zhang Z."/>
            <person name="Liu B."/>
            <person name="Lu W."/>
            <person name="Hui Y."/>
            <person name="Liang J."/>
            <person name="Zhou Z."/>
            <person name="Hou R."/>
            <person name="Li X."/>
            <person name="Liu Y."/>
            <person name="Li H."/>
            <person name="Ning X."/>
            <person name="Lin Y."/>
            <person name="Zhao L."/>
            <person name="Xing Q."/>
            <person name="Dou J."/>
            <person name="Li Y."/>
            <person name="Mao J."/>
            <person name="Guo H."/>
            <person name="Dou H."/>
            <person name="Li T."/>
            <person name="Mu C."/>
            <person name="Jiang W."/>
            <person name="Fu Q."/>
            <person name="Fu X."/>
            <person name="Miao Y."/>
            <person name="Liu J."/>
            <person name="Yu Q."/>
            <person name="Li R."/>
            <person name="Liao H."/>
            <person name="Li X."/>
            <person name="Kong Y."/>
            <person name="Jiang Z."/>
            <person name="Chourrout D."/>
            <person name="Li R."/>
            <person name="Bao Z."/>
        </authorList>
    </citation>
    <scope>NUCLEOTIDE SEQUENCE [LARGE SCALE GENOMIC DNA]</scope>
    <source>
        <strain evidence="5 6">PY_sf001</strain>
    </source>
</reference>
<sequence length="335" mass="38021">MTEDTPEFTDILAITSKMGCGSSMDSFDEPKTVVVFGATGLLGGSVARALLNDPFKFRVRCVTRKKNSDKARELAELGAVIVNANLDDTKSLEKALANADAMFLTTHFWEEKNKQKEIVQGLNAIDAAVSCGVSHIIFNGSENVKKLIGRDCNHLDSKFSIEEYIREVGLNYTILRLPFWYENFYTVFKPYKLKYGVYALALPLEDGALDCMAVEDVGECVYDILCKPRLYYGKTLGLCADRLSLANVVDIFNKHFDTMKFKDPKMKIRDYENFKFSGAKDLAAMFEFYKDGTCVRDIKLTKKLNSRIKSFDKWMDENKDYVEEAIRVDEELDQA</sequence>
<dbReference type="Gene3D" id="3.90.25.10">
    <property type="entry name" value="UDP-galactose 4-epimerase, domain 1"/>
    <property type="match status" value="1"/>
</dbReference>
<dbReference type="InterPro" id="IPR051164">
    <property type="entry name" value="NmrA-like_oxidored"/>
</dbReference>
<evidence type="ECO:0000313" key="6">
    <source>
        <dbReference type="Proteomes" id="UP000242188"/>
    </source>
</evidence>
<dbReference type="CDD" id="cd05251">
    <property type="entry name" value="NmrA_like_SDR_a"/>
    <property type="match status" value="1"/>
</dbReference>
<evidence type="ECO:0000256" key="1">
    <source>
        <dbReference type="ARBA" id="ARBA00006328"/>
    </source>
</evidence>
<evidence type="ECO:0000259" key="4">
    <source>
        <dbReference type="Pfam" id="PF05368"/>
    </source>
</evidence>
<dbReference type="STRING" id="6573.A0A210R1X1"/>
<dbReference type="AlphaFoldDB" id="A0A210R1X1"/>
<comment type="caution">
    <text evidence="5">The sequence shown here is derived from an EMBL/GenBank/DDBJ whole genome shotgun (WGS) entry which is preliminary data.</text>
</comment>
<dbReference type="GO" id="GO:0005634">
    <property type="term" value="C:nucleus"/>
    <property type="evidence" value="ECO:0007669"/>
    <property type="project" value="TreeGrafter"/>
</dbReference>
<comment type="similarity">
    <text evidence="1">Belongs to the NmrA-type oxidoreductase family.</text>
</comment>
<dbReference type="PANTHER" id="PTHR42748:SF7">
    <property type="entry name" value="NMRA LIKE REDOX SENSOR 1-RELATED"/>
    <property type="match status" value="1"/>
</dbReference>
<name>A0A210R1X1_MIZYE</name>
<dbReference type="Proteomes" id="UP000242188">
    <property type="component" value="Unassembled WGS sequence"/>
</dbReference>